<protein>
    <submittedName>
        <fullName evidence="3">Uncharacterized conserved protein YbjT, contains NAD(P)-binding and DUF2867 domains</fullName>
    </submittedName>
</protein>
<dbReference type="Gene3D" id="3.40.50.720">
    <property type="entry name" value="NAD(P)-binding Rossmann-like Domain"/>
    <property type="match status" value="1"/>
</dbReference>
<dbReference type="InterPro" id="IPR016040">
    <property type="entry name" value="NAD(P)-bd_dom"/>
</dbReference>
<dbReference type="EMBL" id="FQUT01000010">
    <property type="protein sequence ID" value="SHG09750.1"/>
    <property type="molecule type" value="Genomic_DNA"/>
</dbReference>
<sequence length="250" mass="26789">MKIVIIGGTGLIGSQVTNLLKNNHEVVAASPNTGVNTLTGEGLDAALENAEVVIDVSNSPSFADDDVMNFFTTSTTNLLEAEKKAGVKHHIALSIVGTRKLSVNGYFKAKQAQEDLIEKSPVPYSIVHATQFFEFAGGIAAGGTKGDEVFISSSLVQPIASSEVAAFLAKTATETPTMGISEIAGPEKMPMSTWIENYLSAMKSPLQVFGQKEAPYFGAPLEYEALVPQKATFESTIKYEDWIVNPQNQR</sequence>
<name>A0A1M5H1D9_9FLAO</name>
<dbReference type="AlphaFoldDB" id="A0A1M5H1D9"/>
<dbReference type="OrthoDB" id="9771302at2"/>
<dbReference type="PANTHER" id="PTHR42748">
    <property type="entry name" value="NITROGEN METABOLITE REPRESSION PROTEIN NMRA FAMILY MEMBER"/>
    <property type="match status" value="1"/>
</dbReference>
<dbReference type="Pfam" id="PF13460">
    <property type="entry name" value="NAD_binding_10"/>
    <property type="match status" value="1"/>
</dbReference>
<evidence type="ECO:0000256" key="1">
    <source>
        <dbReference type="ARBA" id="ARBA00022857"/>
    </source>
</evidence>
<dbReference type="SUPFAM" id="SSF51735">
    <property type="entry name" value="NAD(P)-binding Rossmann-fold domains"/>
    <property type="match status" value="1"/>
</dbReference>
<evidence type="ECO:0000313" key="3">
    <source>
        <dbReference type="EMBL" id="SHG09750.1"/>
    </source>
</evidence>
<feature type="domain" description="NAD(P)-binding" evidence="2">
    <location>
        <begin position="7"/>
        <end position="174"/>
    </location>
</feature>
<accession>A0A1M5H1D9</accession>
<gene>
    <name evidence="3" type="ORF">SAMN05443633_11045</name>
</gene>
<evidence type="ECO:0000259" key="2">
    <source>
        <dbReference type="Pfam" id="PF13460"/>
    </source>
</evidence>
<dbReference type="RefSeq" id="WP_072960473.1">
    <property type="nucleotide sequence ID" value="NZ_FQUT01000010.1"/>
</dbReference>
<dbReference type="InterPro" id="IPR036291">
    <property type="entry name" value="NAD(P)-bd_dom_sf"/>
</dbReference>
<dbReference type="STRING" id="1416778.SAMN05443633_11045"/>
<evidence type="ECO:0000313" key="4">
    <source>
        <dbReference type="Proteomes" id="UP000184518"/>
    </source>
</evidence>
<keyword evidence="4" id="KW-1185">Reference proteome</keyword>
<dbReference type="PANTHER" id="PTHR42748:SF3">
    <property type="entry name" value="BLL4366 PROTEIN"/>
    <property type="match status" value="1"/>
</dbReference>
<organism evidence="3 4">
    <name type="scientific">Chryseobacterium arachidis</name>
    <dbReference type="NCBI Taxonomy" id="1416778"/>
    <lineage>
        <taxon>Bacteria</taxon>
        <taxon>Pseudomonadati</taxon>
        <taxon>Bacteroidota</taxon>
        <taxon>Flavobacteriia</taxon>
        <taxon>Flavobacteriales</taxon>
        <taxon>Weeksellaceae</taxon>
        <taxon>Chryseobacterium group</taxon>
        <taxon>Chryseobacterium</taxon>
    </lineage>
</organism>
<dbReference type="InterPro" id="IPR051164">
    <property type="entry name" value="NmrA-like_oxidored"/>
</dbReference>
<dbReference type="Proteomes" id="UP000184518">
    <property type="component" value="Unassembled WGS sequence"/>
</dbReference>
<keyword evidence="1" id="KW-0521">NADP</keyword>
<reference evidence="4" key="1">
    <citation type="submission" date="2016-11" db="EMBL/GenBank/DDBJ databases">
        <authorList>
            <person name="Varghese N."/>
            <person name="Submissions S."/>
        </authorList>
    </citation>
    <scope>NUCLEOTIDE SEQUENCE [LARGE SCALE GENOMIC DNA]</scope>
    <source>
        <strain evidence="4">DSM 27619</strain>
    </source>
</reference>
<proteinExistence type="predicted"/>